<dbReference type="InterPro" id="IPR036259">
    <property type="entry name" value="MFS_trans_sf"/>
</dbReference>
<dbReference type="Pfam" id="PF07690">
    <property type="entry name" value="MFS_1"/>
    <property type="match status" value="1"/>
</dbReference>
<feature type="transmembrane region" description="Helical" evidence="7">
    <location>
        <begin position="257"/>
        <end position="283"/>
    </location>
</feature>
<keyword evidence="9" id="KW-1185">Reference proteome</keyword>
<evidence type="ECO:0000256" key="3">
    <source>
        <dbReference type="ARBA" id="ARBA00022448"/>
    </source>
</evidence>
<feature type="transmembrane region" description="Helical" evidence="7">
    <location>
        <begin position="20"/>
        <end position="39"/>
    </location>
</feature>
<feature type="transmembrane region" description="Helical" evidence="7">
    <location>
        <begin position="153"/>
        <end position="174"/>
    </location>
</feature>
<feature type="transmembrane region" description="Helical" evidence="7">
    <location>
        <begin position="379"/>
        <end position="399"/>
    </location>
</feature>
<keyword evidence="5 7" id="KW-1133">Transmembrane helix</keyword>
<comment type="subcellular location">
    <subcellularLocation>
        <location evidence="1">Membrane</location>
        <topology evidence="1">Multi-pass membrane protein</topology>
    </subcellularLocation>
</comment>
<evidence type="ECO:0000313" key="8">
    <source>
        <dbReference type="EMBL" id="QUS41646.1"/>
    </source>
</evidence>
<evidence type="ECO:0000256" key="1">
    <source>
        <dbReference type="ARBA" id="ARBA00004141"/>
    </source>
</evidence>
<dbReference type="CDD" id="cd17485">
    <property type="entry name" value="MFS_MFSD3"/>
    <property type="match status" value="1"/>
</dbReference>
<reference evidence="8 9" key="1">
    <citation type="submission" date="2019-02" db="EMBL/GenBank/DDBJ databases">
        <title>Emended description of the genus Rhodopseudomonas and description of Rhodopseudomonas albus sp. nov., a non-phototrophic, heavy-metal-tolerant bacterium isolated from garden soil.</title>
        <authorList>
            <person name="Bao Z."/>
            <person name="Cao W.W."/>
            <person name="Sato Y."/>
            <person name="Nishizawa T."/>
            <person name="Zhao J."/>
            <person name="Guo Y."/>
            <person name="Ohta H."/>
        </authorList>
    </citation>
    <scope>NUCLEOTIDE SEQUENCE [LARGE SCALE GENOMIC DNA]</scope>
    <source>
        <strain evidence="8 9">SK50-23</strain>
    </source>
</reference>
<proteinExistence type="inferred from homology"/>
<feature type="transmembrane region" description="Helical" evidence="7">
    <location>
        <begin position="355"/>
        <end position="373"/>
    </location>
</feature>
<sequence length="418" mass="44420">MSVADLQAPTSGAIMERKRLFVVLGGLYLAQAIPSYLFAAALPPIMREAGVSRSEIGYLSLWFLPLLLKFFWAPVVDRIRPFARSHRAGWVIVTQTGVILSLLCLIPLGATNVWGIITVGLVGSFLISTQDIATDGYATKYLAPEDRPIGNAIQGGSVAFGVVIGGTLGLVLYAHIGWTGMLLTIAGFSLIPLFAAFAMRESEPEAIDPAKPRPSIMAFLRRREVRNILWIALIYRMSEGLVKAMEGSYLVDAGVPLAHIGYLSGGAATTAGLAGAAGAAWLLHRFGSGWTLGLLGLLRTICFALFTAHALGVITGFLPIFGAAGFQTLIRYMEIVALYSLFMSAASNEQPGTDFTILACAQLIIYFIGSMLSGRIADWLGYGALFSLATVLSLIAAVATMRILAAQASVSSTPPDPS</sequence>
<dbReference type="EMBL" id="CP036498">
    <property type="protein sequence ID" value="QUS41646.1"/>
    <property type="molecule type" value="Genomic_DNA"/>
</dbReference>
<comment type="similarity">
    <text evidence="2">Belongs to the major facilitator superfamily.</text>
</comment>
<keyword evidence="3" id="KW-0813">Transport</keyword>
<dbReference type="PANTHER" id="PTHR12778:SF10">
    <property type="entry name" value="MAJOR FACILITATOR SUPERFAMILY DOMAIN-CONTAINING PROTEIN 3"/>
    <property type="match status" value="1"/>
</dbReference>
<feature type="transmembrane region" description="Helical" evidence="7">
    <location>
        <begin position="290"/>
        <end position="314"/>
    </location>
</feature>
<evidence type="ECO:0000256" key="2">
    <source>
        <dbReference type="ARBA" id="ARBA00008335"/>
    </source>
</evidence>
<keyword evidence="4 7" id="KW-0812">Transmembrane</keyword>
<name>A0ABX8AEE6_9BRAD</name>
<dbReference type="Proteomes" id="UP000682843">
    <property type="component" value="Chromosome"/>
</dbReference>
<organism evidence="8 9">
    <name type="scientific">Tardiphaga alba</name>
    <dbReference type="NCBI Taxonomy" id="340268"/>
    <lineage>
        <taxon>Bacteria</taxon>
        <taxon>Pseudomonadati</taxon>
        <taxon>Pseudomonadota</taxon>
        <taxon>Alphaproteobacteria</taxon>
        <taxon>Hyphomicrobiales</taxon>
        <taxon>Nitrobacteraceae</taxon>
        <taxon>Tardiphaga</taxon>
    </lineage>
</organism>
<evidence type="ECO:0000256" key="6">
    <source>
        <dbReference type="ARBA" id="ARBA00023136"/>
    </source>
</evidence>
<evidence type="ECO:0000256" key="5">
    <source>
        <dbReference type="ARBA" id="ARBA00022989"/>
    </source>
</evidence>
<accession>A0ABX8AEE6</accession>
<dbReference type="RefSeq" id="WP_211910287.1">
    <property type="nucleotide sequence ID" value="NZ_CP036498.1"/>
</dbReference>
<feature type="transmembrane region" description="Helical" evidence="7">
    <location>
        <begin position="88"/>
        <end position="108"/>
    </location>
</feature>
<evidence type="ECO:0000256" key="4">
    <source>
        <dbReference type="ARBA" id="ARBA00022692"/>
    </source>
</evidence>
<evidence type="ECO:0000256" key="7">
    <source>
        <dbReference type="SAM" id="Phobius"/>
    </source>
</evidence>
<dbReference type="SUPFAM" id="SSF103473">
    <property type="entry name" value="MFS general substrate transporter"/>
    <property type="match status" value="1"/>
</dbReference>
<protein>
    <submittedName>
        <fullName evidence="8">MFS transporter</fullName>
    </submittedName>
</protein>
<gene>
    <name evidence="8" type="ORF">RPMA_24415</name>
</gene>
<dbReference type="Gene3D" id="1.20.1250.20">
    <property type="entry name" value="MFS general substrate transporter like domains"/>
    <property type="match status" value="1"/>
</dbReference>
<dbReference type="InterPro" id="IPR004752">
    <property type="entry name" value="AmpG_permease/AT-1"/>
</dbReference>
<feature type="transmembrane region" description="Helical" evidence="7">
    <location>
        <begin position="180"/>
        <end position="199"/>
    </location>
</feature>
<evidence type="ECO:0000313" key="9">
    <source>
        <dbReference type="Proteomes" id="UP000682843"/>
    </source>
</evidence>
<keyword evidence="6 7" id="KW-0472">Membrane</keyword>
<dbReference type="InterPro" id="IPR011701">
    <property type="entry name" value="MFS"/>
</dbReference>
<dbReference type="PANTHER" id="PTHR12778">
    <property type="entry name" value="SOLUTE CARRIER FAMILY 33 ACETYL-COA TRANSPORTER -RELATED"/>
    <property type="match status" value="1"/>
</dbReference>
<feature type="transmembrane region" description="Helical" evidence="7">
    <location>
        <begin position="59"/>
        <end position="76"/>
    </location>
</feature>